<keyword evidence="4" id="KW-0812">Transmembrane</keyword>
<reference evidence="8 9" key="1">
    <citation type="submission" date="2020-08" db="EMBL/GenBank/DDBJ databases">
        <title>Genomic Encyclopedia of Type Strains, Phase IV (KMG-IV): sequencing the most valuable type-strain genomes for metagenomic binning, comparative biology and taxonomic classification.</title>
        <authorList>
            <person name="Goeker M."/>
        </authorList>
    </citation>
    <scope>NUCLEOTIDE SEQUENCE [LARGE SCALE GENOMIC DNA]</scope>
    <source>
        <strain evidence="8 9">DSM 101806</strain>
    </source>
</reference>
<dbReference type="InterPro" id="IPR036942">
    <property type="entry name" value="Beta-barrel_TonB_sf"/>
</dbReference>
<evidence type="ECO:0000256" key="6">
    <source>
        <dbReference type="ARBA" id="ARBA00023237"/>
    </source>
</evidence>
<keyword evidence="6" id="KW-0998">Cell outer membrane</keyword>
<dbReference type="GO" id="GO:0044718">
    <property type="term" value="P:siderophore transmembrane transport"/>
    <property type="evidence" value="ECO:0007669"/>
    <property type="project" value="TreeGrafter"/>
</dbReference>
<comment type="subcellular location">
    <subcellularLocation>
        <location evidence="1">Cell outer membrane</location>
        <topology evidence="1">Multi-pass membrane protein</topology>
    </subcellularLocation>
</comment>
<dbReference type="Proteomes" id="UP000557392">
    <property type="component" value="Unassembled WGS sequence"/>
</dbReference>
<evidence type="ECO:0000313" key="9">
    <source>
        <dbReference type="Proteomes" id="UP000557392"/>
    </source>
</evidence>
<dbReference type="RefSeq" id="WP_183994328.1">
    <property type="nucleotide sequence ID" value="NZ_JACIEH010000001.1"/>
</dbReference>
<keyword evidence="9" id="KW-1185">Reference proteome</keyword>
<feature type="chain" id="PRO_5031070579" description="TonB-dependent receptor" evidence="7">
    <location>
        <begin position="21"/>
        <end position="682"/>
    </location>
</feature>
<dbReference type="PANTHER" id="PTHR30069">
    <property type="entry name" value="TONB-DEPENDENT OUTER MEMBRANE RECEPTOR"/>
    <property type="match status" value="1"/>
</dbReference>
<dbReference type="AlphaFoldDB" id="A0A7W6JP60"/>
<gene>
    <name evidence="8" type="ORF">GGR46_000538</name>
</gene>
<dbReference type="EMBL" id="JACIEH010000001">
    <property type="protein sequence ID" value="MBB4097005.1"/>
    <property type="molecule type" value="Genomic_DNA"/>
</dbReference>
<evidence type="ECO:0000256" key="7">
    <source>
        <dbReference type="SAM" id="SignalP"/>
    </source>
</evidence>
<name>A0A7W6JP60_9SPHN</name>
<dbReference type="GO" id="GO:0015344">
    <property type="term" value="F:siderophore uptake transmembrane transporter activity"/>
    <property type="evidence" value="ECO:0007669"/>
    <property type="project" value="TreeGrafter"/>
</dbReference>
<keyword evidence="7" id="KW-0732">Signal</keyword>
<dbReference type="InterPro" id="IPR039426">
    <property type="entry name" value="TonB-dep_rcpt-like"/>
</dbReference>
<evidence type="ECO:0000256" key="2">
    <source>
        <dbReference type="ARBA" id="ARBA00022448"/>
    </source>
</evidence>
<dbReference type="GO" id="GO:0009279">
    <property type="term" value="C:cell outer membrane"/>
    <property type="evidence" value="ECO:0007669"/>
    <property type="project" value="UniProtKB-SubCell"/>
</dbReference>
<keyword evidence="5" id="KW-0472">Membrane</keyword>
<dbReference type="Gene3D" id="2.170.130.10">
    <property type="entry name" value="TonB-dependent receptor, plug domain"/>
    <property type="match status" value="1"/>
</dbReference>
<dbReference type="PANTHER" id="PTHR30069:SF49">
    <property type="entry name" value="OUTER MEMBRANE PROTEIN C"/>
    <property type="match status" value="1"/>
</dbReference>
<evidence type="ECO:0000256" key="1">
    <source>
        <dbReference type="ARBA" id="ARBA00004571"/>
    </source>
</evidence>
<evidence type="ECO:0000256" key="4">
    <source>
        <dbReference type="ARBA" id="ARBA00022692"/>
    </source>
</evidence>
<accession>A0A7W6JP60</accession>
<dbReference type="SUPFAM" id="SSF56935">
    <property type="entry name" value="Porins"/>
    <property type="match status" value="1"/>
</dbReference>
<keyword evidence="2" id="KW-0813">Transport</keyword>
<organism evidence="8 9">
    <name type="scientific">Sphingomonas kyeonggiensis</name>
    <dbReference type="NCBI Taxonomy" id="1268553"/>
    <lineage>
        <taxon>Bacteria</taxon>
        <taxon>Pseudomonadati</taxon>
        <taxon>Pseudomonadota</taxon>
        <taxon>Alphaproteobacteria</taxon>
        <taxon>Sphingomonadales</taxon>
        <taxon>Sphingomonadaceae</taxon>
        <taxon>Sphingomonas</taxon>
    </lineage>
</organism>
<dbReference type="Gene3D" id="2.40.170.20">
    <property type="entry name" value="TonB-dependent receptor, beta-barrel domain"/>
    <property type="match status" value="1"/>
</dbReference>
<comment type="caution">
    <text evidence="8">The sequence shown here is derived from an EMBL/GenBank/DDBJ whole genome shotgun (WGS) entry which is preliminary data.</text>
</comment>
<protein>
    <recommendedName>
        <fullName evidence="10">TonB-dependent receptor</fullName>
    </recommendedName>
</protein>
<evidence type="ECO:0000256" key="5">
    <source>
        <dbReference type="ARBA" id="ARBA00023136"/>
    </source>
</evidence>
<feature type="signal peptide" evidence="7">
    <location>
        <begin position="1"/>
        <end position="20"/>
    </location>
</feature>
<keyword evidence="3" id="KW-1134">Transmembrane beta strand</keyword>
<evidence type="ECO:0008006" key="10">
    <source>
        <dbReference type="Google" id="ProtNLM"/>
    </source>
</evidence>
<evidence type="ECO:0000256" key="3">
    <source>
        <dbReference type="ARBA" id="ARBA00022452"/>
    </source>
</evidence>
<proteinExistence type="predicted"/>
<dbReference type="InterPro" id="IPR037066">
    <property type="entry name" value="Plug_dom_sf"/>
</dbReference>
<sequence length="682" mass="75365">MRLAALFLAGTALLPWSAAAQTAPAAATAKQVHAPADYARFAPKTAYDMLVQLPGFTIREASQERGLGQASENVLINGERIANKTGGAISELQRIAFDNVDRIEIVDASSLGIAGLAGQVANIILKSARKAGGQFEWRPDFRAHYSRPNLFRGSLSYSGKTGGIDYTLSLEDQAGRGAIGGPELFYGPDGKLIERREEVFHQESDTVTAKLRLAFDGPGTAKGNLTLGYSPYWNPVYDFEQRFRADGNNGTRLRLQKLDGWMYDINADYEFAFGPGRLKVIGLRHFDHEPLVSTQVDSFASGAPDQGTRFSRNSHVTETIARGEYRWKMGRNDLQVSLERAVNGLDQRGSLATLDPRGAFVPVPFPGGSGIVREVRYEGMTTLSRPLGSGFNLQFAAGGETSTLERVDGDLAPRRFFRPKGSLTLGWQPDKNWDLSLKLRRRVGQISFYDFLAQPNLKSERQNSGNPDLVPPQSWEVEMEVGRSLGAAGKTRLRSYYYAVEDIIDIVPIGADGEGVGNLPHATRFGMESTSTIQFAPLGLPGAKLDARLGFEIARVRDPLTGEMRPISGAQDRWAELNFRHDIPKSDFAWGASASLYHYAKYVYLTEVNQENEGPWFVNAFLEHKDVFGLTLRAQVGNIFSARHYFDRAVYAGRRNASPLVFRQRNDQLIGPIFTFTVRGSF</sequence>
<evidence type="ECO:0000313" key="8">
    <source>
        <dbReference type="EMBL" id="MBB4097005.1"/>
    </source>
</evidence>